<dbReference type="Gene3D" id="1.20.1250.20">
    <property type="entry name" value="MFS general substrate transporter like domains"/>
    <property type="match status" value="1"/>
</dbReference>
<dbReference type="SUPFAM" id="SSF103473">
    <property type="entry name" value="MFS general substrate transporter"/>
    <property type="match status" value="1"/>
</dbReference>
<feature type="transmembrane region" description="Helical" evidence="2">
    <location>
        <begin position="353"/>
        <end position="372"/>
    </location>
</feature>
<feature type="compositionally biased region" description="Low complexity" evidence="1">
    <location>
        <begin position="227"/>
        <end position="245"/>
    </location>
</feature>
<evidence type="ECO:0000256" key="2">
    <source>
        <dbReference type="SAM" id="Phobius"/>
    </source>
</evidence>
<dbReference type="InterPro" id="IPR036259">
    <property type="entry name" value="MFS_trans_sf"/>
</dbReference>
<reference evidence="3" key="1">
    <citation type="submission" date="2021-01" db="EMBL/GenBank/DDBJ databases">
        <authorList>
            <person name="Corre E."/>
            <person name="Pelletier E."/>
            <person name="Niang G."/>
            <person name="Scheremetjew M."/>
            <person name="Finn R."/>
            <person name="Kale V."/>
            <person name="Holt S."/>
            <person name="Cochrane G."/>
            <person name="Meng A."/>
            <person name="Brown T."/>
            <person name="Cohen L."/>
        </authorList>
    </citation>
    <scope>NUCLEOTIDE SEQUENCE</scope>
    <source>
        <strain evidence="3">CCMP2084</strain>
    </source>
</reference>
<sequence>MRRNEPQSESSMMMPFTCLYKLPVIAFAIVSFSLGELGDGLNVFQGIYLVGIGWNEGSIGIALSLMGLTALLCQTMAGDIVDKTTFDRRYFLVAASIFTAVSASTVLLVREGNVDHMLIYISKVIEGIASSFIGPCLAALTMACFGPDQFDAVMASNILWGHIGSVIAAVLAGGTAYILYPNIKYCFLVIGFSALVAVLFIGYLPQGDTLMGRGFKHIKTEEEESNEQPVENLNVQSTSSNSATPSSQEAARFSLMNSASTAIPDMPEAASYRDVFFEQNTYILCITGFFFHFANANVLLVLGELMGGENDDGSVKQSAIPLIAGAIVTAQITMAAATLGGDYLTARGMGRKPIFLAGLLTLPMRCALIIYWKDAGEGYLLSTQVFDGLGGGFFGLLHPYLVADITFGTGRFNVVMGLTASCFGLGSTLSNFFGQMVVEKLGHVASLSGSLLLSFIPIAIFAMFMAETKGHRGETGDAIVQKHAVEEKMKYVEMA</sequence>
<organism evidence="3">
    <name type="scientific">Attheya septentrionalis</name>
    <dbReference type="NCBI Taxonomy" id="420275"/>
    <lineage>
        <taxon>Eukaryota</taxon>
        <taxon>Sar</taxon>
        <taxon>Stramenopiles</taxon>
        <taxon>Ochrophyta</taxon>
        <taxon>Bacillariophyta</taxon>
        <taxon>Coscinodiscophyceae</taxon>
        <taxon>Chaetocerotophycidae</taxon>
        <taxon>Chaetocerotales</taxon>
        <taxon>Attheyaceae</taxon>
        <taxon>Attheya</taxon>
    </lineage>
</organism>
<gene>
    <name evidence="3" type="ORF">ASEP1449_LOCUS5598</name>
</gene>
<feature type="transmembrane region" description="Helical" evidence="2">
    <location>
        <begin position="281"/>
        <end position="302"/>
    </location>
</feature>
<feature type="transmembrane region" description="Helical" evidence="2">
    <location>
        <begin position="185"/>
        <end position="204"/>
    </location>
</feature>
<evidence type="ECO:0000256" key="1">
    <source>
        <dbReference type="SAM" id="MobiDB-lite"/>
    </source>
</evidence>
<feature type="transmembrane region" description="Helical" evidence="2">
    <location>
        <begin position="12"/>
        <end position="34"/>
    </location>
</feature>
<keyword evidence="2" id="KW-1133">Transmembrane helix</keyword>
<feature type="transmembrane region" description="Helical" evidence="2">
    <location>
        <begin position="378"/>
        <end position="402"/>
    </location>
</feature>
<dbReference type="InterPro" id="IPR011701">
    <property type="entry name" value="MFS"/>
</dbReference>
<feature type="transmembrane region" description="Helical" evidence="2">
    <location>
        <begin position="158"/>
        <end position="179"/>
    </location>
</feature>
<evidence type="ECO:0000313" key="3">
    <source>
        <dbReference type="EMBL" id="CAD9813773.1"/>
    </source>
</evidence>
<name>A0A7S2XP44_9STRA</name>
<feature type="transmembrane region" description="Helical" evidence="2">
    <location>
        <begin position="90"/>
        <end position="108"/>
    </location>
</feature>
<feature type="transmembrane region" description="Helical" evidence="2">
    <location>
        <begin position="59"/>
        <end position="78"/>
    </location>
</feature>
<dbReference type="Pfam" id="PF07690">
    <property type="entry name" value="MFS_1"/>
    <property type="match status" value="1"/>
</dbReference>
<feature type="transmembrane region" description="Helical" evidence="2">
    <location>
        <begin position="128"/>
        <end position="146"/>
    </location>
</feature>
<feature type="transmembrane region" description="Helical" evidence="2">
    <location>
        <begin position="414"/>
        <end position="433"/>
    </location>
</feature>
<keyword evidence="2" id="KW-0812">Transmembrane</keyword>
<feature type="transmembrane region" description="Helical" evidence="2">
    <location>
        <begin position="322"/>
        <end position="341"/>
    </location>
</feature>
<protein>
    <recommendedName>
        <fullName evidence="4">Major facilitator superfamily (MFS) profile domain-containing protein</fullName>
    </recommendedName>
</protein>
<dbReference type="AlphaFoldDB" id="A0A7S2XP44"/>
<accession>A0A7S2XP44</accession>
<dbReference type="PANTHER" id="PTHR23539">
    <property type="entry name" value="MFS TRANSPORTER"/>
    <property type="match status" value="1"/>
</dbReference>
<dbReference type="PANTHER" id="PTHR23539:SF1">
    <property type="entry name" value="MAJOR FACILITATOR SUPERFAMILY (MFS) PROFILE DOMAIN-CONTAINING PROTEIN"/>
    <property type="match status" value="1"/>
</dbReference>
<feature type="region of interest" description="Disordered" evidence="1">
    <location>
        <begin position="221"/>
        <end position="245"/>
    </location>
</feature>
<feature type="transmembrane region" description="Helical" evidence="2">
    <location>
        <begin position="445"/>
        <end position="466"/>
    </location>
</feature>
<evidence type="ECO:0008006" key="4">
    <source>
        <dbReference type="Google" id="ProtNLM"/>
    </source>
</evidence>
<dbReference type="CDD" id="cd06174">
    <property type="entry name" value="MFS"/>
    <property type="match status" value="1"/>
</dbReference>
<dbReference type="GO" id="GO:0022857">
    <property type="term" value="F:transmembrane transporter activity"/>
    <property type="evidence" value="ECO:0007669"/>
    <property type="project" value="InterPro"/>
</dbReference>
<keyword evidence="2" id="KW-0472">Membrane</keyword>
<proteinExistence type="predicted"/>
<dbReference type="EMBL" id="HBHQ01008391">
    <property type="protein sequence ID" value="CAD9813773.1"/>
    <property type="molecule type" value="Transcribed_RNA"/>
</dbReference>